<keyword evidence="3" id="KW-0472">Membrane</keyword>
<name>A0A060HPB1_9ARCH</name>
<dbReference type="AlphaFoldDB" id="A0A060HPB1"/>
<reference evidence="4 5" key="1">
    <citation type="journal article" date="2014" name="Int. J. Syst. Evol. Microbiol.">
        <title>Nitrososphaera viennensis gen. nov., sp. nov., an aerobic and mesophilic, ammonia-oxidizing archaeon from soil and a member of the archaeal phylum Thaumarchaeota.</title>
        <authorList>
            <person name="Stieglmeier M."/>
            <person name="Klingl A."/>
            <person name="Alves R.J."/>
            <person name="Rittmann S.K."/>
            <person name="Melcher M."/>
            <person name="Leisch N."/>
            <person name="Schleper C."/>
        </authorList>
    </citation>
    <scope>NUCLEOTIDE SEQUENCE [LARGE SCALE GENOMIC DNA]</scope>
    <source>
        <strain evidence="4">EN76</strain>
    </source>
</reference>
<accession>A0A060HPB1</accession>
<feature type="compositionally biased region" description="Low complexity" evidence="2">
    <location>
        <begin position="381"/>
        <end position="390"/>
    </location>
</feature>
<evidence type="ECO:0000256" key="3">
    <source>
        <dbReference type="SAM" id="Phobius"/>
    </source>
</evidence>
<feature type="region of interest" description="Disordered" evidence="2">
    <location>
        <begin position="368"/>
        <end position="396"/>
    </location>
</feature>
<evidence type="ECO:0000256" key="2">
    <source>
        <dbReference type="SAM" id="MobiDB-lite"/>
    </source>
</evidence>
<keyword evidence="5" id="KW-1185">Reference proteome</keyword>
<dbReference type="EMBL" id="CP007536">
    <property type="protein sequence ID" value="AIC16955.1"/>
    <property type="molecule type" value="Genomic_DNA"/>
</dbReference>
<dbReference type="Proteomes" id="UP000027093">
    <property type="component" value="Chromosome"/>
</dbReference>
<evidence type="ECO:0000313" key="5">
    <source>
        <dbReference type="Proteomes" id="UP000027093"/>
    </source>
</evidence>
<evidence type="ECO:0000256" key="1">
    <source>
        <dbReference type="SAM" id="Coils"/>
    </source>
</evidence>
<organism evidence="4 5">
    <name type="scientific">Nitrososphaera viennensis EN76</name>
    <dbReference type="NCBI Taxonomy" id="926571"/>
    <lineage>
        <taxon>Archaea</taxon>
        <taxon>Nitrososphaerota</taxon>
        <taxon>Nitrososphaeria</taxon>
        <taxon>Nitrososphaerales</taxon>
        <taxon>Nitrososphaeraceae</taxon>
        <taxon>Nitrososphaera</taxon>
    </lineage>
</organism>
<feature type="compositionally biased region" description="Low complexity" evidence="2">
    <location>
        <begin position="293"/>
        <end position="310"/>
    </location>
</feature>
<feature type="region of interest" description="Disordered" evidence="2">
    <location>
        <begin position="284"/>
        <end position="315"/>
    </location>
</feature>
<dbReference type="KEGG" id="nvn:NVIE_026830"/>
<dbReference type="STRING" id="926571.NVIE_026830"/>
<keyword evidence="3" id="KW-0812">Transmembrane</keyword>
<dbReference type="OrthoDB" id="387765at2157"/>
<dbReference type="GeneID" id="74947920"/>
<feature type="coiled-coil region" evidence="1">
    <location>
        <begin position="85"/>
        <end position="161"/>
    </location>
</feature>
<evidence type="ECO:0000313" key="4">
    <source>
        <dbReference type="EMBL" id="AIC16955.1"/>
    </source>
</evidence>
<gene>
    <name evidence="4" type="ORF">NVIE_026830</name>
</gene>
<keyword evidence="3" id="KW-1133">Transmembrane helix</keyword>
<protein>
    <submittedName>
        <fullName evidence="4">Putative tail tape measure protein</fullName>
    </submittedName>
</protein>
<sequence length="594" mass="62847">MSTSFTAIPLEFLIKLQGEAEARAQIQSLGGAFQNFGNDAATAASKADGAAESNEKVKVSFKDTIQAFNDVASSATTLYNAYDDLADKQLRIEKAEAAVTSAENSLTSARNKLNEMTAKGIASGPEYEKQLSKVEGAEERLTLATKNVEKAQGDMQEAQIKFALDVVPTVISMASSLQIGLRGLSAANFGVATSAPAAGAGMRGVGTAMRATLAAMGPVGWVLLGISAAMTIVATNAFGVRDAINEMGKRIGDAVPILKPLLEGLNQLAATIFPESASRAEEMNARMDASMKETASSTASSITEQSSSLSDMNTAYAQAQESVTKSMQTMQDSITSSSTAIIKQIDELEARMSSIGISGGMMAKSAADSLAGQMQNPGTQTPPAASSAATDLAKQEQDKQAADRLAVLDKQISDMRSQIAALGGGLGIERLRELGFDRGAGGATMGNQITQLFAQLAPLEDEKKAILDAQDKAEKDAIAAKYAEYADKLRLPKSKITSMEQGLAEGSRRQTVLAYMNALAAQADQHESKNITLQLKENLNLSTQVLPMTKEEAIRGRSDAAMHPWMYPETMIVEIGGEPFEAYVKRIPVKDMPT</sequence>
<keyword evidence="1" id="KW-0175">Coiled coil</keyword>
<feature type="transmembrane region" description="Helical" evidence="3">
    <location>
        <begin position="219"/>
        <end position="240"/>
    </location>
</feature>
<dbReference type="HOGENOM" id="CLU_459033_0_0_2"/>
<proteinExistence type="predicted"/>
<dbReference type="RefSeq" id="WP_075055608.1">
    <property type="nucleotide sequence ID" value="NZ_CP007536.1"/>
</dbReference>